<dbReference type="EMBL" id="PYHP01000080">
    <property type="protein sequence ID" value="PUA35602.1"/>
    <property type="molecule type" value="Genomic_DNA"/>
</dbReference>
<sequence length="144" mass="16598">MNDTLTLAQKKAVRAAMEERLALYRSYKYSSFERREARVTASYDPRYHGATNAVSDPTAQIAVYNVNEQMHRGYVCDSVEIALSLLPDKQRSIIETRYMRQNTPTDTQVCDRLSMSKDAYDRNRLAAMYEMALFLEVDCGFELT</sequence>
<proteinExistence type="predicted"/>
<comment type="caution">
    <text evidence="1">The sequence shown here is derived from an EMBL/GenBank/DDBJ whole genome shotgun (WGS) entry which is preliminary data.</text>
</comment>
<evidence type="ECO:0000313" key="2">
    <source>
        <dbReference type="EMBL" id="PUA35602.1"/>
    </source>
</evidence>
<dbReference type="Proteomes" id="UP000244184">
    <property type="component" value="Unassembled WGS sequence"/>
</dbReference>
<protein>
    <submittedName>
        <fullName evidence="2">Transcriptional regulator</fullName>
    </submittedName>
</protein>
<keyword evidence="3" id="KW-1185">Reference proteome</keyword>
<reference evidence="2 4" key="3">
    <citation type="submission" date="2018-03" db="EMBL/GenBank/DDBJ databases">
        <title>Genome sequence of Paenibacillus elgii strain AC13 an antimicrobial compound producing bacteria.</title>
        <authorList>
            <person name="Kurokawa A.S."/>
            <person name="Araujo J.F."/>
            <person name="Costa R.A."/>
            <person name="Ortega D.B."/>
            <person name="Pires A.S."/>
            <person name="Pappas G.J.Jr."/>
            <person name="Franco O.L."/>
            <person name="Barreto C."/>
            <person name="Magalhaes B.S."/>
            <person name="Kruger R.H."/>
        </authorList>
    </citation>
    <scope>NUCLEOTIDE SEQUENCE [LARGE SCALE GENOMIC DNA]</scope>
    <source>
        <strain evidence="2 4">AC13</strain>
    </source>
</reference>
<dbReference type="InterPro" id="IPR006524">
    <property type="entry name" value="ArpU-like"/>
</dbReference>
<evidence type="ECO:0000313" key="3">
    <source>
        <dbReference type="Proteomes" id="UP000076563"/>
    </source>
</evidence>
<accession>A0A163XAQ7</accession>
<dbReference type="EMBL" id="LQRA01000060">
    <property type="protein sequence ID" value="KZE77600.1"/>
    <property type="molecule type" value="Genomic_DNA"/>
</dbReference>
<reference evidence="3" key="1">
    <citation type="submission" date="2016-01" db="EMBL/GenBank/DDBJ databases">
        <title>Draft genome of Chromobacterium sp. F49.</title>
        <authorList>
            <person name="Hong K.W."/>
        </authorList>
    </citation>
    <scope>NUCLEOTIDE SEQUENCE [LARGE SCALE GENOMIC DNA]</scope>
    <source>
        <strain evidence="3">M63</strain>
    </source>
</reference>
<evidence type="ECO:0000313" key="4">
    <source>
        <dbReference type="Proteomes" id="UP000244184"/>
    </source>
</evidence>
<gene>
    <name evidence="1" type="ORF">AV654_21235</name>
    <name evidence="2" type="ORF">C8Z91_29770</name>
</gene>
<dbReference type="Proteomes" id="UP000076563">
    <property type="component" value="Unassembled WGS sequence"/>
</dbReference>
<dbReference type="AlphaFoldDB" id="A0A163XAQ7"/>
<dbReference type="RefSeq" id="WP_063183683.1">
    <property type="nucleotide sequence ID" value="NZ_CP121215.1"/>
</dbReference>
<dbReference type="OrthoDB" id="1797434at2"/>
<dbReference type="NCBIfam" id="TIGR01637">
    <property type="entry name" value="phage_arpU"/>
    <property type="match status" value="1"/>
</dbReference>
<evidence type="ECO:0000313" key="1">
    <source>
        <dbReference type="EMBL" id="KZE77600.1"/>
    </source>
</evidence>
<name>A0A163XAQ7_9BACL</name>
<dbReference type="eggNOG" id="ENOG5032W2M">
    <property type="taxonomic scope" value="Bacteria"/>
</dbReference>
<organism evidence="1 3">
    <name type="scientific">Paenibacillus elgii</name>
    <dbReference type="NCBI Taxonomy" id="189691"/>
    <lineage>
        <taxon>Bacteria</taxon>
        <taxon>Bacillati</taxon>
        <taxon>Bacillota</taxon>
        <taxon>Bacilli</taxon>
        <taxon>Bacillales</taxon>
        <taxon>Paenibacillaceae</taxon>
        <taxon>Paenibacillus</taxon>
    </lineage>
</organism>
<reference evidence="1" key="2">
    <citation type="submission" date="2016-01" db="EMBL/GenBank/DDBJ databases">
        <authorList>
            <person name="McClelland M."/>
            <person name="Jain A."/>
            <person name="Saraogi P."/>
            <person name="Mendelson R."/>
            <person name="Westerman R."/>
            <person name="SanMiguel P."/>
            <person name="Csonka L."/>
        </authorList>
    </citation>
    <scope>NUCLEOTIDE SEQUENCE</scope>
    <source>
        <strain evidence="1">M63</strain>
    </source>
</reference>